<keyword evidence="1" id="KW-0472">Membrane</keyword>
<sequence length="62" mass="6897">MNLAACAPPSISLSLPFVCFLSSLSPISVTYFSLQYLGIKHCREGQQIEFVAFIFLFNDALH</sequence>
<dbReference type="EMBL" id="KQ421664">
    <property type="protein sequence ID" value="KOF76839.1"/>
    <property type="molecule type" value="Genomic_DNA"/>
</dbReference>
<protein>
    <submittedName>
        <fullName evidence="2">Uncharacterized protein</fullName>
    </submittedName>
</protein>
<accession>A0A0L8GJ07</accession>
<reference evidence="2" key="1">
    <citation type="submission" date="2015-07" db="EMBL/GenBank/DDBJ databases">
        <title>MeaNS - Measles Nucleotide Surveillance Program.</title>
        <authorList>
            <person name="Tran T."/>
            <person name="Druce J."/>
        </authorList>
    </citation>
    <scope>NUCLEOTIDE SEQUENCE</scope>
    <source>
        <strain evidence="2">UCB-OBI-ISO-001</strain>
        <tissue evidence="2">Gonad</tissue>
    </source>
</reference>
<evidence type="ECO:0000256" key="1">
    <source>
        <dbReference type="SAM" id="Phobius"/>
    </source>
</evidence>
<evidence type="ECO:0000313" key="2">
    <source>
        <dbReference type="EMBL" id="KOF76839.1"/>
    </source>
</evidence>
<keyword evidence="1" id="KW-0812">Transmembrane</keyword>
<organism evidence="2">
    <name type="scientific">Octopus bimaculoides</name>
    <name type="common">California two-spotted octopus</name>
    <dbReference type="NCBI Taxonomy" id="37653"/>
    <lineage>
        <taxon>Eukaryota</taxon>
        <taxon>Metazoa</taxon>
        <taxon>Spiralia</taxon>
        <taxon>Lophotrochozoa</taxon>
        <taxon>Mollusca</taxon>
        <taxon>Cephalopoda</taxon>
        <taxon>Coleoidea</taxon>
        <taxon>Octopodiformes</taxon>
        <taxon>Octopoda</taxon>
        <taxon>Incirrata</taxon>
        <taxon>Octopodidae</taxon>
        <taxon>Octopus</taxon>
    </lineage>
</organism>
<keyword evidence="1" id="KW-1133">Transmembrane helix</keyword>
<feature type="transmembrane region" description="Helical" evidence="1">
    <location>
        <begin position="12"/>
        <end position="34"/>
    </location>
</feature>
<gene>
    <name evidence="2" type="ORF">OCBIM_22032827mg</name>
</gene>
<proteinExistence type="predicted"/>
<dbReference type="AlphaFoldDB" id="A0A0L8GJ07"/>
<name>A0A0L8GJ07_OCTBM</name>